<evidence type="ECO:0000313" key="2">
    <source>
        <dbReference type="EMBL" id="TMP42173.1"/>
    </source>
</evidence>
<dbReference type="SUPFAM" id="SSF88874">
    <property type="entry name" value="Receptor-binding domain of short tail fibre protein gp12"/>
    <property type="match status" value="1"/>
</dbReference>
<evidence type="ECO:0000259" key="1">
    <source>
        <dbReference type="Pfam" id="PF07484"/>
    </source>
</evidence>
<dbReference type="InterPro" id="IPR011083">
    <property type="entry name" value="Phage_tail_collar_dom"/>
</dbReference>
<dbReference type="AlphaFoldDB" id="A0A5S3XUK9"/>
<sequence>MANPFIGEIRILGATFSPRDWSMCNGQIVGIAQMTAVFSLLGTNFGGNGRTTFGLPDLAGRAPMHAGQAPGLSLRPFSFFGGFTQEALVSSQLPEHTHSLSGIFKGGNTTEPSNNKLAIESGASGGALRYTAPLDNDVGLMSSSSLSVAGAGQPHENMQPALVLNFCIALDGIYPPRN</sequence>
<dbReference type="InterPro" id="IPR037053">
    <property type="entry name" value="Phage_tail_collar_dom_sf"/>
</dbReference>
<dbReference type="RefSeq" id="WP_138597289.1">
    <property type="nucleotide sequence ID" value="NZ_PNCK01000042.1"/>
</dbReference>
<dbReference type="Proteomes" id="UP000307706">
    <property type="component" value="Unassembled WGS sequence"/>
</dbReference>
<evidence type="ECO:0000313" key="5">
    <source>
        <dbReference type="Proteomes" id="UP000307706"/>
    </source>
</evidence>
<evidence type="ECO:0000313" key="4">
    <source>
        <dbReference type="Proteomes" id="UP000305730"/>
    </source>
</evidence>
<protein>
    <submittedName>
        <fullName evidence="3">Phage tail protein</fullName>
    </submittedName>
</protein>
<organism evidence="3 5">
    <name type="scientific">Pseudoalteromonas citrea</name>
    <dbReference type="NCBI Taxonomy" id="43655"/>
    <lineage>
        <taxon>Bacteria</taxon>
        <taxon>Pseudomonadati</taxon>
        <taxon>Pseudomonadota</taxon>
        <taxon>Gammaproteobacteria</taxon>
        <taxon>Alteromonadales</taxon>
        <taxon>Pseudoalteromonadaceae</taxon>
        <taxon>Pseudoalteromonas</taxon>
    </lineage>
</organism>
<dbReference type="OrthoDB" id="9810174at2"/>
<reference evidence="3 5" key="1">
    <citation type="submission" date="2017-12" db="EMBL/GenBank/DDBJ databases">
        <authorList>
            <person name="Paulsen S."/>
            <person name="Gram L.K."/>
        </authorList>
    </citation>
    <scope>NUCLEOTIDE SEQUENCE [LARGE SCALE GENOMIC DNA]</scope>
    <source>
        <strain evidence="3 5">S2231</strain>
        <strain evidence="2">S2233</strain>
    </source>
</reference>
<accession>A0A5S3XUK9</accession>
<dbReference type="EMBL" id="PNCK01000042">
    <property type="protein sequence ID" value="TMP42173.1"/>
    <property type="molecule type" value="Genomic_DNA"/>
</dbReference>
<comment type="caution">
    <text evidence="3">The sequence shown here is derived from an EMBL/GenBank/DDBJ whole genome shotgun (WGS) entry which is preliminary data.</text>
</comment>
<proteinExistence type="predicted"/>
<dbReference type="Pfam" id="PF07484">
    <property type="entry name" value="Collar"/>
    <property type="match status" value="1"/>
</dbReference>
<dbReference type="EMBL" id="PNCL01000008">
    <property type="protein sequence ID" value="TMP62357.1"/>
    <property type="molecule type" value="Genomic_DNA"/>
</dbReference>
<reference evidence="4 5" key="2">
    <citation type="submission" date="2019-06" db="EMBL/GenBank/DDBJ databases">
        <title>Co-occurence of chitin degradation, pigmentation and bioactivity in marine Pseudoalteromonas.</title>
        <authorList>
            <person name="Sonnenschein E.C."/>
            <person name="Bech P.K."/>
        </authorList>
    </citation>
    <scope>NUCLEOTIDE SEQUENCE [LARGE SCALE GENOMIC DNA]</scope>
    <source>
        <strain evidence="5">S2231</strain>
        <strain evidence="2 4">S2233</strain>
    </source>
</reference>
<name>A0A5S3XUK9_9GAMM</name>
<dbReference type="Proteomes" id="UP000305730">
    <property type="component" value="Unassembled WGS sequence"/>
</dbReference>
<feature type="domain" description="Phage tail collar" evidence="1">
    <location>
        <begin position="7"/>
        <end position="63"/>
    </location>
</feature>
<dbReference type="Gene3D" id="3.90.1340.10">
    <property type="entry name" value="Phage tail collar domain"/>
    <property type="match status" value="1"/>
</dbReference>
<evidence type="ECO:0000313" key="3">
    <source>
        <dbReference type="EMBL" id="TMP62357.1"/>
    </source>
</evidence>
<reference evidence="3" key="3">
    <citation type="submission" date="2019-09" db="EMBL/GenBank/DDBJ databases">
        <title>Co-occurence of chitin degradation, pigmentation and bioactivity in marine Pseudoalteromonas.</title>
        <authorList>
            <person name="Sonnenschein E.C."/>
            <person name="Bech P.K."/>
        </authorList>
    </citation>
    <scope>NUCLEOTIDE SEQUENCE</scope>
    <source>
        <strain evidence="3">S2231</strain>
    </source>
</reference>
<keyword evidence="4" id="KW-1185">Reference proteome</keyword>
<gene>
    <name evidence="3" type="ORF">CWB96_01510</name>
    <name evidence="2" type="ORF">CWB97_12555</name>
</gene>